<dbReference type="Gene3D" id="1.10.357.10">
    <property type="entry name" value="Tetracycline Repressor, domain 2"/>
    <property type="match status" value="1"/>
</dbReference>
<protein>
    <submittedName>
        <fullName evidence="7">TetR/AcrR family transcriptional regulator</fullName>
    </submittedName>
</protein>
<dbReference type="RefSeq" id="WP_284919494.1">
    <property type="nucleotide sequence ID" value="NZ_CP126980.1"/>
</dbReference>
<keyword evidence="8" id="KW-1185">Reference proteome</keyword>
<dbReference type="Proteomes" id="UP001240150">
    <property type="component" value="Chromosome"/>
</dbReference>
<dbReference type="InterPro" id="IPR009057">
    <property type="entry name" value="Homeodomain-like_sf"/>
</dbReference>
<dbReference type="PANTHER" id="PTHR30055:SF234">
    <property type="entry name" value="HTH-TYPE TRANSCRIPTIONAL REGULATOR BETI"/>
    <property type="match status" value="1"/>
</dbReference>
<keyword evidence="1" id="KW-0805">Transcription regulation</keyword>
<feature type="region of interest" description="Disordered" evidence="5">
    <location>
        <begin position="1"/>
        <end position="97"/>
    </location>
</feature>
<dbReference type="InterPro" id="IPR036271">
    <property type="entry name" value="Tet_transcr_reg_TetR-rel_C_sf"/>
</dbReference>
<dbReference type="EMBL" id="CP126980">
    <property type="protein sequence ID" value="WIM98104.1"/>
    <property type="molecule type" value="Genomic_DNA"/>
</dbReference>
<evidence type="ECO:0000313" key="7">
    <source>
        <dbReference type="EMBL" id="WIM98104.1"/>
    </source>
</evidence>
<dbReference type="InterPro" id="IPR001647">
    <property type="entry name" value="HTH_TetR"/>
</dbReference>
<evidence type="ECO:0000259" key="6">
    <source>
        <dbReference type="PROSITE" id="PS50977"/>
    </source>
</evidence>
<feature type="compositionally biased region" description="Basic and acidic residues" evidence="5">
    <location>
        <begin position="14"/>
        <end position="28"/>
    </location>
</feature>
<accession>A0ABY8WJR1</accession>
<proteinExistence type="predicted"/>
<feature type="DNA-binding region" description="H-T-H motif" evidence="4">
    <location>
        <begin position="120"/>
        <end position="139"/>
    </location>
</feature>
<sequence>MATGQAQDELSEQPSERARGGRATEQRRGGQTRSGPAAEQTRSGPAAEQTRSGPAAEQTRSGPAVEQSRGGQADWAWPGVTPATTGKQPGLRKQQAAQTEAELKAAAIRVFDRVGYLNAKITDITAEAGRATGSFYKHFAGKEALLAALLADLLAEGDASAELPGHGTDFRDRDAVRFHVAAFWGFYRRHRVIMVALQQAALVDEAFAERSRDMLAPDLGHIADHLAGLDLPGDPLVSASLFGATVSSFAATWLTAATRPALGRELTDDEAIETLTTFLHRGFGA</sequence>
<gene>
    <name evidence="7" type="ORF">ACTOB_001678</name>
</gene>
<organism evidence="7 8">
    <name type="scientific">Actinoplanes oblitus</name>
    <dbReference type="NCBI Taxonomy" id="3040509"/>
    <lineage>
        <taxon>Bacteria</taxon>
        <taxon>Bacillati</taxon>
        <taxon>Actinomycetota</taxon>
        <taxon>Actinomycetes</taxon>
        <taxon>Micromonosporales</taxon>
        <taxon>Micromonosporaceae</taxon>
        <taxon>Actinoplanes</taxon>
    </lineage>
</organism>
<feature type="domain" description="HTH tetR-type" evidence="6">
    <location>
        <begin position="97"/>
        <end position="157"/>
    </location>
</feature>
<evidence type="ECO:0000256" key="4">
    <source>
        <dbReference type="PROSITE-ProRule" id="PRU00335"/>
    </source>
</evidence>
<dbReference type="SUPFAM" id="SSF48498">
    <property type="entry name" value="Tetracyclin repressor-like, C-terminal domain"/>
    <property type="match status" value="1"/>
</dbReference>
<keyword evidence="3" id="KW-0804">Transcription</keyword>
<dbReference type="PANTHER" id="PTHR30055">
    <property type="entry name" value="HTH-TYPE TRANSCRIPTIONAL REGULATOR RUTR"/>
    <property type="match status" value="1"/>
</dbReference>
<evidence type="ECO:0000256" key="1">
    <source>
        <dbReference type="ARBA" id="ARBA00023015"/>
    </source>
</evidence>
<reference evidence="7 8" key="1">
    <citation type="submission" date="2023-06" db="EMBL/GenBank/DDBJ databases">
        <authorList>
            <person name="Yushchuk O."/>
            <person name="Binda E."/>
            <person name="Ruckert-Reed C."/>
            <person name="Fedorenko V."/>
            <person name="Kalinowski J."/>
            <person name="Marinelli F."/>
        </authorList>
    </citation>
    <scope>NUCLEOTIDE SEQUENCE [LARGE SCALE GENOMIC DNA]</scope>
    <source>
        <strain evidence="7 8">NRRL 3884</strain>
    </source>
</reference>
<dbReference type="PROSITE" id="PS50977">
    <property type="entry name" value="HTH_TETR_2"/>
    <property type="match status" value="1"/>
</dbReference>
<evidence type="ECO:0000256" key="5">
    <source>
        <dbReference type="SAM" id="MobiDB-lite"/>
    </source>
</evidence>
<evidence type="ECO:0000256" key="3">
    <source>
        <dbReference type="ARBA" id="ARBA00023163"/>
    </source>
</evidence>
<dbReference type="PRINTS" id="PR00455">
    <property type="entry name" value="HTHTETR"/>
</dbReference>
<keyword evidence="2 4" id="KW-0238">DNA-binding</keyword>
<name>A0ABY8WJR1_9ACTN</name>
<evidence type="ECO:0000313" key="8">
    <source>
        <dbReference type="Proteomes" id="UP001240150"/>
    </source>
</evidence>
<dbReference type="Pfam" id="PF00440">
    <property type="entry name" value="TetR_N"/>
    <property type="match status" value="1"/>
</dbReference>
<dbReference type="SUPFAM" id="SSF46689">
    <property type="entry name" value="Homeodomain-like"/>
    <property type="match status" value="1"/>
</dbReference>
<dbReference type="Gene3D" id="1.10.10.60">
    <property type="entry name" value="Homeodomain-like"/>
    <property type="match status" value="1"/>
</dbReference>
<evidence type="ECO:0000256" key="2">
    <source>
        <dbReference type="ARBA" id="ARBA00023125"/>
    </source>
</evidence>
<dbReference type="InterPro" id="IPR050109">
    <property type="entry name" value="HTH-type_TetR-like_transc_reg"/>
</dbReference>